<evidence type="ECO:0000313" key="1">
    <source>
        <dbReference type="EMBL" id="GFH26007.1"/>
    </source>
</evidence>
<dbReference type="EMBL" id="BLLF01002988">
    <property type="protein sequence ID" value="GFH26007.1"/>
    <property type="molecule type" value="Genomic_DNA"/>
</dbReference>
<comment type="caution">
    <text evidence="1">The sequence shown here is derived from an EMBL/GenBank/DDBJ whole genome shotgun (WGS) entry which is preliminary data.</text>
</comment>
<sequence>MVWARALALARARLRVNTRIRITLSGARRFEGLDHSTLLSHICRCAVTHGEENPDLCGPVARFAEACDQGLALALGVMLRQTLAAIPRLQVEEGGSAARAAGPLAAGVEPIEVTVLLGGGGGTERWPGSVGSGRAPFLNFFKEVNPSSVSTPSMRASRITPYRHRVSMKMCRARHLLVGVMA</sequence>
<keyword evidence="2" id="KW-1185">Reference proteome</keyword>
<name>A0A699ZT38_HAELA</name>
<dbReference type="Proteomes" id="UP000485058">
    <property type="component" value="Unassembled WGS sequence"/>
</dbReference>
<protein>
    <submittedName>
        <fullName evidence="1">Uncharacterized protein</fullName>
    </submittedName>
</protein>
<reference evidence="1 2" key="1">
    <citation type="submission" date="2020-02" db="EMBL/GenBank/DDBJ databases">
        <title>Draft genome sequence of Haematococcus lacustris strain NIES-144.</title>
        <authorList>
            <person name="Morimoto D."/>
            <person name="Nakagawa S."/>
            <person name="Yoshida T."/>
            <person name="Sawayama S."/>
        </authorList>
    </citation>
    <scope>NUCLEOTIDE SEQUENCE [LARGE SCALE GENOMIC DNA]</scope>
    <source>
        <strain evidence="1 2">NIES-144</strain>
    </source>
</reference>
<gene>
    <name evidence="1" type="ORF">HaLaN_24077</name>
</gene>
<accession>A0A699ZT38</accession>
<evidence type="ECO:0000313" key="2">
    <source>
        <dbReference type="Proteomes" id="UP000485058"/>
    </source>
</evidence>
<organism evidence="1 2">
    <name type="scientific">Haematococcus lacustris</name>
    <name type="common">Green alga</name>
    <name type="synonym">Haematococcus pluvialis</name>
    <dbReference type="NCBI Taxonomy" id="44745"/>
    <lineage>
        <taxon>Eukaryota</taxon>
        <taxon>Viridiplantae</taxon>
        <taxon>Chlorophyta</taxon>
        <taxon>core chlorophytes</taxon>
        <taxon>Chlorophyceae</taxon>
        <taxon>CS clade</taxon>
        <taxon>Chlamydomonadales</taxon>
        <taxon>Haematococcaceae</taxon>
        <taxon>Haematococcus</taxon>
    </lineage>
</organism>
<dbReference type="AlphaFoldDB" id="A0A699ZT38"/>
<proteinExistence type="predicted"/>